<protein>
    <recommendedName>
        <fullName evidence="3 8">Mitochondrial inner membrane protease ATP23</fullName>
        <ecNumber evidence="8">3.4.24.-</ecNumber>
    </recommendedName>
</protein>
<dbReference type="EC" id="3.4.24.-" evidence="8"/>
<evidence type="ECO:0000313" key="10">
    <source>
        <dbReference type="Proteomes" id="UP000016930"/>
    </source>
</evidence>
<proteinExistence type="inferred from homology"/>
<evidence type="ECO:0000256" key="8">
    <source>
        <dbReference type="RuleBase" id="RU364057"/>
    </source>
</evidence>
<dbReference type="GO" id="GO:0034982">
    <property type="term" value="P:mitochondrial protein processing"/>
    <property type="evidence" value="ECO:0007669"/>
    <property type="project" value="TreeGrafter"/>
</dbReference>
<evidence type="ECO:0000256" key="2">
    <source>
        <dbReference type="ARBA" id="ARBA00009915"/>
    </source>
</evidence>
<dbReference type="GO" id="GO:0046872">
    <property type="term" value="F:metal ion binding"/>
    <property type="evidence" value="ECO:0007669"/>
    <property type="project" value="UniProtKB-KW"/>
</dbReference>
<keyword evidence="8" id="KW-0496">Mitochondrion</keyword>
<keyword evidence="8" id="KW-0472">Membrane</keyword>
<evidence type="ECO:0000256" key="4">
    <source>
        <dbReference type="ARBA" id="ARBA00022670"/>
    </source>
</evidence>
<accession>M2RCZ4</accession>
<comment type="similarity">
    <text evidence="2 8">Belongs to the peptidase M76 family.</text>
</comment>
<dbReference type="GO" id="GO:0004222">
    <property type="term" value="F:metalloendopeptidase activity"/>
    <property type="evidence" value="ECO:0007669"/>
    <property type="project" value="InterPro"/>
</dbReference>
<name>M2RCZ4_CERS8</name>
<evidence type="ECO:0000256" key="6">
    <source>
        <dbReference type="ARBA" id="ARBA00022801"/>
    </source>
</evidence>
<reference evidence="9 10" key="1">
    <citation type="journal article" date="2012" name="Proc. Natl. Acad. Sci. U.S.A.">
        <title>Comparative genomics of Ceriporiopsis subvermispora and Phanerochaete chrysosporium provide insight into selective ligninolysis.</title>
        <authorList>
            <person name="Fernandez-Fueyo E."/>
            <person name="Ruiz-Duenas F.J."/>
            <person name="Ferreira P."/>
            <person name="Floudas D."/>
            <person name="Hibbett D.S."/>
            <person name="Canessa P."/>
            <person name="Larrondo L.F."/>
            <person name="James T.Y."/>
            <person name="Seelenfreund D."/>
            <person name="Lobos S."/>
            <person name="Polanco R."/>
            <person name="Tello M."/>
            <person name="Honda Y."/>
            <person name="Watanabe T."/>
            <person name="Watanabe T."/>
            <person name="Ryu J.S."/>
            <person name="Kubicek C.P."/>
            <person name="Schmoll M."/>
            <person name="Gaskell J."/>
            <person name="Hammel K.E."/>
            <person name="St John F.J."/>
            <person name="Vanden Wymelenberg A."/>
            <person name="Sabat G."/>
            <person name="Splinter BonDurant S."/>
            <person name="Syed K."/>
            <person name="Yadav J.S."/>
            <person name="Doddapaneni H."/>
            <person name="Subramanian V."/>
            <person name="Lavin J.L."/>
            <person name="Oguiza J.A."/>
            <person name="Perez G."/>
            <person name="Pisabarro A.G."/>
            <person name="Ramirez L."/>
            <person name="Santoyo F."/>
            <person name="Master E."/>
            <person name="Coutinho P.M."/>
            <person name="Henrissat B."/>
            <person name="Lombard V."/>
            <person name="Magnuson J.K."/>
            <person name="Kuees U."/>
            <person name="Hori C."/>
            <person name="Igarashi K."/>
            <person name="Samejima M."/>
            <person name="Held B.W."/>
            <person name="Barry K.W."/>
            <person name="LaButti K.M."/>
            <person name="Lapidus A."/>
            <person name="Lindquist E.A."/>
            <person name="Lucas S.M."/>
            <person name="Riley R."/>
            <person name="Salamov A.A."/>
            <person name="Hoffmeister D."/>
            <person name="Schwenk D."/>
            <person name="Hadar Y."/>
            <person name="Yarden O."/>
            <person name="de Vries R.P."/>
            <person name="Wiebenga A."/>
            <person name="Stenlid J."/>
            <person name="Eastwood D."/>
            <person name="Grigoriev I.V."/>
            <person name="Berka R.M."/>
            <person name="Blanchette R.A."/>
            <person name="Kersten P."/>
            <person name="Martinez A.T."/>
            <person name="Vicuna R."/>
            <person name="Cullen D."/>
        </authorList>
    </citation>
    <scope>NUCLEOTIDE SEQUENCE [LARGE SCALE GENOMIC DNA]</scope>
    <source>
        <strain evidence="9 10">B</strain>
    </source>
</reference>
<dbReference type="AlphaFoldDB" id="M2RCZ4"/>
<dbReference type="HOGENOM" id="CLU_079125_0_0_1"/>
<organism evidence="9 10">
    <name type="scientific">Ceriporiopsis subvermispora (strain B)</name>
    <name type="common">White-rot fungus</name>
    <name type="synonym">Gelatoporia subvermispora</name>
    <dbReference type="NCBI Taxonomy" id="914234"/>
    <lineage>
        <taxon>Eukaryota</taxon>
        <taxon>Fungi</taxon>
        <taxon>Dikarya</taxon>
        <taxon>Basidiomycota</taxon>
        <taxon>Agaricomycotina</taxon>
        <taxon>Agaricomycetes</taxon>
        <taxon>Polyporales</taxon>
        <taxon>Gelatoporiaceae</taxon>
        <taxon>Gelatoporia</taxon>
    </lineage>
</organism>
<dbReference type="GO" id="GO:0033615">
    <property type="term" value="P:mitochondrial proton-transporting ATP synthase complex assembly"/>
    <property type="evidence" value="ECO:0007669"/>
    <property type="project" value="TreeGrafter"/>
</dbReference>
<evidence type="ECO:0000256" key="1">
    <source>
        <dbReference type="ARBA" id="ARBA00004137"/>
    </source>
</evidence>
<keyword evidence="6 8" id="KW-0378">Hydrolase</keyword>
<dbReference type="GO" id="GO:0005743">
    <property type="term" value="C:mitochondrial inner membrane"/>
    <property type="evidence" value="ECO:0007669"/>
    <property type="project" value="UniProtKB-SubCell"/>
</dbReference>
<dbReference type="InterPro" id="IPR019165">
    <property type="entry name" value="Peptidase_M76_ATP23"/>
</dbReference>
<comment type="subcellular location">
    <subcellularLocation>
        <location evidence="1 8">Mitochondrion inner membrane</location>
        <topology evidence="1 8">Peripheral membrane protein</topology>
        <orientation evidence="1 8">Intermembrane side</orientation>
    </subcellularLocation>
</comment>
<keyword evidence="4 8" id="KW-0645">Protease</keyword>
<dbReference type="PANTHER" id="PTHR21711">
    <property type="entry name" value="MITOCHONDRIAL INNER MEMBRANE PROTEASE"/>
    <property type="match status" value="1"/>
</dbReference>
<sequence>MASSSDDHGGSKTNLNAQDAGVFDKWRRKFSMYTGVPLGIPEEQVRADQMEYYHRTRENWKKELLHYSPGVVFMLKHLRQLGSPLPPENIRCEPCLKSAAGGFAPEINAIYLCQNNIINKRHMEVTLMHELIHLYDNCKFKLDWQDLRHQACTEIRANNLSGNCWWSREKDGNPFSFTKQHQACVRRRAIMSVRQHPACPDDVTAERVVNEVWESCFNDTRPFDEIY</sequence>
<dbReference type="Proteomes" id="UP000016930">
    <property type="component" value="Unassembled WGS sequence"/>
</dbReference>
<evidence type="ECO:0000256" key="3">
    <source>
        <dbReference type="ARBA" id="ARBA00014615"/>
    </source>
</evidence>
<keyword evidence="8" id="KW-0999">Mitochondrion inner membrane</keyword>
<keyword evidence="5 8" id="KW-0479">Metal-binding</keyword>
<dbReference type="Pfam" id="PF09768">
    <property type="entry name" value="Peptidase_M76"/>
    <property type="match status" value="1"/>
</dbReference>
<keyword evidence="10" id="KW-1185">Reference proteome</keyword>
<comment type="function">
    <text evidence="8">Has a dual role in the assembly of mitochondrial ATPase.</text>
</comment>
<dbReference type="PANTHER" id="PTHR21711:SF0">
    <property type="entry name" value="MITOCHONDRIAL INNER MEMBRANE PROTEASE ATP23 HOMOLOG"/>
    <property type="match status" value="1"/>
</dbReference>
<evidence type="ECO:0000256" key="5">
    <source>
        <dbReference type="ARBA" id="ARBA00022723"/>
    </source>
</evidence>
<keyword evidence="7 8" id="KW-0482">Metalloprotease</keyword>
<evidence type="ECO:0000256" key="7">
    <source>
        <dbReference type="ARBA" id="ARBA00023049"/>
    </source>
</evidence>
<gene>
    <name evidence="9" type="ORF">CERSUDRAFT_110830</name>
</gene>
<dbReference type="OrthoDB" id="285308at2759"/>
<dbReference type="EMBL" id="KB445791">
    <property type="protein sequence ID" value="EMD42310.1"/>
    <property type="molecule type" value="Genomic_DNA"/>
</dbReference>
<evidence type="ECO:0000313" key="9">
    <source>
        <dbReference type="EMBL" id="EMD42310.1"/>
    </source>
</evidence>
<dbReference type="STRING" id="914234.M2RCZ4"/>